<dbReference type="EMBL" id="QORE01003132">
    <property type="protein sequence ID" value="RCI69382.1"/>
    <property type="molecule type" value="Genomic_DNA"/>
</dbReference>
<dbReference type="Pfam" id="PF06325">
    <property type="entry name" value="PrmA"/>
    <property type="match status" value="1"/>
</dbReference>
<comment type="caution">
    <text evidence="1">The sequence shown here is derived from an EMBL/GenBank/DDBJ whole genome shotgun (WGS) entry which is preliminary data.</text>
</comment>
<evidence type="ECO:0000313" key="2">
    <source>
        <dbReference type="Proteomes" id="UP000253594"/>
    </source>
</evidence>
<keyword evidence="1" id="KW-0808">Transferase</keyword>
<sequence>MPWLQVRLAITPEQAETYEDALLEVGAVSVTFMDAEDQPIFEPDLGTTPLWSRTHLLALFEAATDETALLAP</sequence>
<accession>A0A367LWB5</accession>
<dbReference type="AlphaFoldDB" id="A0A367LWB5"/>
<dbReference type="EC" id="2.1.1.-" evidence="1"/>
<name>A0A367LWB5_PSEAI</name>
<keyword evidence="1" id="KW-0489">Methyltransferase</keyword>
<protein>
    <submittedName>
        <fullName evidence="1">50S ribosomal protein L11 methyltransferase</fullName>
        <ecNumber evidence="1">2.1.1.-</ecNumber>
    </submittedName>
</protein>
<dbReference type="GO" id="GO:0008168">
    <property type="term" value="F:methyltransferase activity"/>
    <property type="evidence" value="ECO:0007669"/>
    <property type="project" value="UniProtKB-KW"/>
</dbReference>
<keyword evidence="1" id="KW-0687">Ribonucleoprotein</keyword>
<dbReference type="Proteomes" id="UP000253594">
    <property type="component" value="Unassembled WGS sequence"/>
</dbReference>
<proteinExistence type="predicted"/>
<keyword evidence="1" id="KW-0689">Ribosomal protein</keyword>
<feature type="non-terminal residue" evidence="1">
    <location>
        <position position="72"/>
    </location>
</feature>
<reference evidence="1 2" key="1">
    <citation type="submission" date="2018-07" db="EMBL/GenBank/DDBJ databases">
        <title>Mechanisms of high-level aminoglycoside resistance among Gram-negative pathogens in Brazil.</title>
        <authorList>
            <person name="Ballaben A.S."/>
            <person name="Darini A.L.C."/>
            <person name="Doi Y."/>
        </authorList>
    </citation>
    <scope>NUCLEOTIDE SEQUENCE [LARGE SCALE GENOMIC DNA]</scope>
    <source>
        <strain evidence="1 2">B2-305</strain>
    </source>
</reference>
<organism evidence="1 2">
    <name type="scientific">Pseudomonas aeruginosa</name>
    <dbReference type="NCBI Taxonomy" id="287"/>
    <lineage>
        <taxon>Bacteria</taxon>
        <taxon>Pseudomonadati</taxon>
        <taxon>Pseudomonadota</taxon>
        <taxon>Gammaproteobacteria</taxon>
        <taxon>Pseudomonadales</taxon>
        <taxon>Pseudomonadaceae</taxon>
        <taxon>Pseudomonas</taxon>
    </lineage>
</organism>
<dbReference type="GO" id="GO:0005840">
    <property type="term" value="C:ribosome"/>
    <property type="evidence" value="ECO:0007669"/>
    <property type="project" value="UniProtKB-KW"/>
</dbReference>
<evidence type="ECO:0000313" key="1">
    <source>
        <dbReference type="EMBL" id="RCI69382.1"/>
    </source>
</evidence>
<gene>
    <name evidence="1" type="primary">prmA</name>
    <name evidence="1" type="ORF">DT376_40245</name>
</gene>
<dbReference type="GO" id="GO:0032259">
    <property type="term" value="P:methylation"/>
    <property type="evidence" value="ECO:0007669"/>
    <property type="project" value="UniProtKB-KW"/>
</dbReference>